<dbReference type="AlphaFoldDB" id="A0A2M7VZQ6"/>
<gene>
    <name evidence="1" type="ORF">COX68_01315</name>
</gene>
<proteinExistence type="predicted"/>
<protein>
    <submittedName>
        <fullName evidence="1">Uncharacterized protein</fullName>
    </submittedName>
</protein>
<dbReference type="EMBL" id="PFPX01000031">
    <property type="protein sequence ID" value="PJA10104.1"/>
    <property type="molecule type" value="Genomic_DNA"/>
</dbReference>
<comment type="caution">
    <text evidence="1">The sequence shown here is derived from an EMBL/GenBank/DDBJ whole genome shotgun (WGS) entry which is preliminary data.</text>
</comment>
<sequence>MSEIIKKDREQIIAEPEKAPTILEEYERWKVVPPKINEKQPLTFDEIAQKEGCDALNLEADIKSKVEKFAEDMKKECSYPSLEYVGLVDSLYNLYLQSKNLNVVKENPWLNYFNSYNEFARHFCPEATPHSQAYIKKNIQRFVETIVNQEKIISTHPNYWFGVDKDGVRETYNNDSDWVLLPDEYYGLDVFEFADREVVAEVIKLIKSKYHHSEFTHASGSAALAGIEKSGAILSAQDVESEGMKVATGEHVSYVSSETGNPVAGGRYGLGSVYASKNGPKYGYHHVNWFDEYYIAFGINKQKQEDFLRQIGFKYEWASSKDKPALTLDMGSEGVEIGNKVPLNNVEIVYCWKKHQKEMDAWIQKNCPQAKLVSLEADEILRSYDHKVNKMALQEGISAEDAWKKLL</sequence>
<evidence type="ECO:0000313" key="2">
    <source>
        <dbReference type="Proteomes" id="UP000228743"/>
    </source>
</evidence>
<reference evidence="2" key="1">
    <citation type="submission" date="2017-09" db="EMBL/GenBank/DDBJ databases">
        <title>Depth-based differentiation of microbial function through sediment-hosted aquifers and enrichment of novel symbionts in the deep terrestrial subsurface.</title>
        <authorList>
            <person name="Probst A.J."/>
            <person name="Ladd B."/>
            <person name="Jarett J.K."/>
            <person name="Geller-Mcgrath D.E."/>
            <person name="Sieber C.M.K."/>
            <person name="Emerson J.B."/>
            <person name="Anantharaman K."/>
            <person name="Thomas B.C."/>
            <person name="Malmstrom R."/>
            <person name="Stieglmeier M."/>
            <person name="Klingl A."/>
            <person name="Woyke T."/>
            <person name="Ryan C.M."/>
            <person name="Banfield J.F."/>
        </authorList>
    </citation>
    <scope>NUCLEOTIDE SEQUENCE [LARGE SCALE GENOMIC DNA]</scope>
</reference>
<accession>A0A2M7VZQ6</accession>
<organism evidence="1 2">
    <name type="scientific">Candidatus Falkowbacteria bacterium CG_4_10_14_0_2_um_filter_41_15</name>
    <dbReference type="NCBI Taxonomy" id="1974554"/>
    <lineage>
        <taxon>Bacteria</taxon>
        <taxon>Candidatus Falkowiibacteriota</taxon>
    </lineage>
</organism>
<name>A0A2M7VZQ6_9BACT</name>
<evidence type="ECO:0000313" key="1">
    <source>
        <dbReference type="EMBL" id="PJA10104.1"/>
    </source>
</evidence>
<dbReference type="Proteomes" id="UP000228743">
    <property type="component" value="Unassembled WGS sequence"/>
</dbReference>